<evidence type="ECO:0008006" key="4">
    <source>
        <dbReference type="Google" id="ProtNLM"/>
    </source>
</evidence>
<feature type="region of interest" description="Disordered" evidence="1">
    <location>
        <begin position="47"/>
        <end position="66"/>
    </location>
</feature>
<organism evidence="2 3">
    <name type="scientific">Aneurinibacillus thermoaerophilus</name>
    <dbReference type="NCBI Taxonomy" id="143495"/>
    <lineage>
        <taxon>Bacteria</taxon>
        <taxon>Bacillati</taxon>
        <taxon>Bacillota</taxon>
        <taxon>Bacilli</taxon>
        <taxon>Bacillales</taxon>
        <taxon>Paenibacillaceae</taxon>
        <taxon>Aneurinibacillus group</taxon>
        <taxon>Aneurinibacillus</taxon>
    </lineage>
</organism>
<reference evidence="2 3" key="1">
    <citation type="submission" date="2021-08" db="EMBL/GenBank/DDBJ databases">
        <title>Complete genome sequence of the strain Aneurinibacillus thermoaerophilus CCM 8960.</title>
        <authorList>
            <person name="Musilova J."/>
            <person name="Kourilova X."/>
            <person name="Pernicova I."/>
            <person name="Bezdicek M."/>
            <person name="Lengerova M."/>
            <person name="Obruca S."/>
            <person name="Sedlar K."/>
        </authorList>
    </citation>
    <scope>NUCLEOTIDE SEQUENCE [LARGE SCALE GENOMIC DNA]</scope>
    <source>
        <strain evidence="2 3">CCM 8960</strain>
    </source>
</reference>
<accession>A0ABX8YBE4</accession>
<evidence type="ECO:0000313" key="2">
    <source>
        <dbReference type="EMBL" id="QYY42974.1"/>
    </source>
</evidence>
<dbReference type="RefSeq" id="WP_057900166.1">
    <property type="nucleotide sequence ID" value="NZ_CP080764.1"/>
</dbReference>
<proteinExistence type="predicted"/>
<dbReference type="Gene3D" id="1.10.1220.10">
    <property type="entry name" value="Met repressor-like"/>
    <property type="match status" value="1"/>
</dbReference>
<evidence type="ECO:0000313" key="3">
    <source>
        <dbReference type="Proteomes" id="UP000826616"/>
    </source>
</evidence>
<dbReference type="InterPro" id="IPR013321">
    <property type="entry name" value="Arc_rbn_hlx_hlx"/>
</dbReference>
<gene>
    <name evidence="2" type="ORF">K3F53_01045</name>
</gene>
<feature type="compositionally biased region" description="Basic and acidic residues" evidence="1">
    <location>
        <begin position="54"/>
        <end position="66"/>
    </location>
</feature>
<dbReference type="EMBL" id="CP080764">
    <property type="protein sequence ID" value="QYY42974.1"/>
    <property type="molecule type" value="Genomic_DNA"/>
</dbReference>
<dbReference type="InterPro" id="IPR010985">
    <property type="entry name" value="Ribbon_hlx_hlx"/>
</dbReference>
<dbReference type="GeneID" id="97139946"/>
<dbReference type="Proteomes" id="UP000826616">
    <property type="component" value="Chromosome"/>
</dbReference>
<dbReference type="SUPFAM" id="SSF47598">
    <property type="entry name" value="Ribbon-helix-helix"/>
    <property type="match status" value="1"/>
</dbReference>
<protein>
    <recommendedName>
        <fullName evidence="4">Arc-like DNA binding domain-containing protein</fullName>
    </recommendedName>
</protein>
<evidence type="ECO:0000256" key="1">
    <source>
        <dbReference type="SAM" id="MobiDB-lite"/>
    </source>
</evidence>
<name>A0ABX8YBE4_ANETH</name>
<keyword evidence="3" id="KW-1185">Reference proteome</keyword>
<sequence length="66" mass="7691">MSQKKKFLLRIDPKLYEALEGWAADEFRSVNTHIEFLLREAVRKAGRLPSKTGAKKENQNSEKEEE</sequence>